<proteinExistence type="predicted"/>
<evidence type="ECO:0000256" key="1">
    <source>
        <dbReference type="SAM" id="SignalP"/>
    </source>
</evidence>
<evidence type="ECO:0000313" key="3">
    <source>
        <dbReference type="Proteomes" id="UP001431209"/>
    </source>
</evidence>
<sequence>MIKLLVAIALVSIAYCDVDANTMNGKVVVGYQGWFNHESDGFGVGWRHWSKDEHKVDTDTLNFDLWPDTTEYDPQAMKDTNLRYQNGQVARLYSSGHPSIVDKHFEWMKNYNIDSAFLQRFLGEVQDPRFFKLRNTVTRNMMTSAATHGRTFAIMYDVSGVNANNLVDLLKKDWGYLSGEFGVTRSPRYQKHDNKPVVVVWGLGFSERQDTPNQAIEIANYLKSQNCFCIAGVPYFWRTQDRDARPGFVDALLNFDGVSPWAVGRYGSRSGFESTFDKQVPDDQRLTLSRNKWYAPVLFPGFSWKNLSPPGRELNQIPRNGGDFFRAQAERMLIKLQRTNTFLYIAMFDEVDEATAIFKAASRKEDTPVGDKFLYLSIDGKQLPSDYYLKLAGNLTTAWKH</sequence>
<accession>A0AAW2ZQ57</accession>
<organism evidence="2 3">
    <name type="scientific">Acrasis kona</name>
    <dbReference type="NCBI Taxonomy" id="1008807"/>
    <lineage>
        <taxon>Eukaryota</taxon>
        <taxon>Discoba</taxon>
        <taxon>Heterolobosea</taxon>
        <taxon>Tetramitia</taxon>
        <taxon>Eutetramitia</taxon>
        <taxon>Acrasidae</taxon>
        <taxon>Acrasis</taxon>
    </lineage>
</organism>
<evidence type="ECO:0000313" key="2">
    <source>
        <dbReference type="EMBL" id="KAL0490792.1"/>
    </source>
</evidence>
<keyword evidence="3" id="KW-1185">Reference proteome</keyword>
<evidence type="ECO:0008006" key="4">
    <source>
        <dbReference type="Google" id="ProtNLM"/>
    </source>
</evidence>
<gene>
    <name evidence="2" type="ORF">AKO1_009604</name>
</gene>
<keyword evidence="1" id="KW-0732">Signal</keyword>
<dbReference type="CDD" id="cd11576">
    <property type="entry name" value="GH99_GH71_like_2"/>
    <property type="match status" value="1"/>
</dbReference>
<comment type="caution">
    <text evidence="2">The sequence shown here is derived from an EMBL/GenBank/DDBJ whole genome shotgun (WGS) entry which is preliminary data.</text>
</comment>
<protein>
    <recommendedName>
        <fullName evidence="4">Xylosidase</fullName>
    </recommendedName>
</protein>
<dbReference type="AlphaFoldDB" id="A0AAW2ZQ57"/>
<dbReference type="EMBL" id="JAOPGA020001721">
    <property type="protein sequence ID" value="KAL0490792.1"/>
    <property type="molecule type" value="Genomic_DNA"/>
</dbReference>
<dbReference type="Proteomes" id="UP001431209">
    <property type="component" value="Unassembled WGS sequence"/>
</dbReference>
<name>A0AAW2ZQ57_9EUKA</name>
<feature type="chain" id="PRO_5043318562" description="Xylosidase" evidence="1">
    <location>
        <begin position="21"/>
        <end position="401"/>
    </location>
</feature>
<dbReference type="Gene3D" id="3.20.20.80">
    <property type="entry name" value="Glycosidases"/>
    <property type="match status" value="1"/>
</dbReference>
<reference evidence="2 3" key="1">
    <citation type="submission" date="2024-03" db="EMBL/GenBank/DDBJ databases">
        <title>The Acrasis kona genome and developmental transcriptomes reveal deep origins of eukaryotic multicellular pathways.</title>
        <authorList>
            <person name="Sheikh S."/>
            <person name="Fu C.-J."/>
            <person name="Brown M.W."/>
            <person name="Baldauf S.L."/>
        </authorList>
    </citation>
    <scope>NUCLEOTIDE SEQUENCE [LARGE SCALE GENOMIC DNA]</scope>
    <source>
        <strain evidence="2 3">ATCC MYA-3509</strain>
    </source>
</reference>
<feature type="signal peptide" evidence="1">
    <location>
        <begin position="1"/>
        <end position="20"/>
    </location>
</feature>